<dbReference type="Pfam" id="PF01061">
    <property type="entry name" value="ABC2_membrane"/>
    <property type="match status" value="1"/>
</dbReference>
<keyword evidence="8 11" id="KW-1133">Transmembrane helix</keyword>
<dbReference type="InterPro" id="IPR047817">
    <property type="entry name" value="ABC2_TM_bact-type"/>
</dbReference>
<evidence type="ECO:0000256" key="5">
    <source>
        <dbReference type="ARBA" id="ARBA00022597"/>
    </source>
</evidence>
<keyword evidence="6 11" id="KW-0812">Transmembrane</keyword>
<evidence type="ECO:0000256" key="10">
    <source>
        <dbReference type="ARBA" id="ARBA00023136"/>
    </source>
</evidence>
<evidence type="ECO:0000256" key="3">
    <source>
        <dbReference type="ARBA" id="ARBA00022448"/>
    </source>
</evidence>
<gene>
    <name evidence="13" type="ORF">FL622_05960</name>
</gene>
<dbReference type="GO" id="GO:0015920">
    <property type="term" value="P:lipopolysaccharide transport"/>
    <property type="evidence" value="ECO:0007669"/>
    <property type="project" value="TreeGrafter"/>
</dbReference>
<evidence type="ECO:0000313" key="13">
    <source>
        <dbReference type="EMBL" id="TRO82722.1"/>
    </source>
</evidence>
<dbReference type="InterPro" id="IPR013525">
    <property type="entry name" value="ABC2_TM"/>
</dbReference>
<name>A0A550JHP1_9BACT</name>
<dbReference type="PRINTS" id="PR00164">
    <property type="entry name" value="ABC2TRNSPORT"/>
</dbReference>
<dbReference type="EMBL" id="VJVV01000003">
    <property type="protein sequence ID" value="TRO82722.1"/>
    <property type="molecule type" value="Genomic_DNA"/>
</dbReference>
<feature type="transmembrane region" description="Helical" evidence="11">
    <location>
        <begin position="116"/>
        <end position="141"/>
    </location>
</feature>
<feature type="transmembrane region" description="Helical" evidence="11">
    <location>
        <begin position="37"/>
        <end position="57"/>
    </location>
</feature>
<dbReference type="GO" id="GO:0015774">
    <property type="term" value="P:polysaccharide transport"/>
    <property type="evidence" value="ECO:0007669"/>
    <property type="project" value="UniProtKB-KW"/>
</dbReference>
<dbReference type="Proteomes" id="UP000317155">
    <property type="component" value="Unassembled WGS sequence"/>
</dbReference>
<evidence type="ECO:0000256" key="4">
    <source>
        <dbReference type="ARBA" id="ARBA00022475"/>
    </source>
</evidence>
<proteinExistence type="inferred from homology"/>
<reference evidence="13 14" key="1">
    <citation type="submission" date="2019-07" db="EMBL/GenBank/DDBJ databases">
        <title>Insights of Desulfuromonas acetexigens electromicrobiology.</title>
        <authorList>
            <person name="Katuri K."/>
            <person name="Sapireddy V."/>
            <person name="Shaw D.R."/>
            <person name="Saikaly P."/>
        </authorList>
    </citation>
    <scope>NUCLEOTIDE SEQUENCE [LARGE SCALE GENOMIC DNA]</scope>
    <source>
        <strain evidence="13 14">2873</strain>
    </source>
</reference>
<sequence>MNHSINPLSLMRSLLRHRHLVWQMTKREVVGRYRGSVLGLFWSFFNPIFMLAIYTFVFSVVFKAKWGATHSDSKTEFAIILFAGLIVFNLFAEVLNRAPSLILSNVSYVKKVVFPLEVLPIIAIGSALFHSLVSVIVLLLFNGMVNHVLPASVLFLPLVLLPLLVLTLGFAWMLASLGVFLRDVGQTVGILTTALMFLSPIFFPASALPEGIREYLFLNPMTFIIEQTRKVLVFGEFPDWQGLGLCLLIYGAFAWIGFAWFQKTRKGFADVL</sequence>
<evidence type="ECO:0000256" key="8">
    <source>
        <dbReference type="ARBA" id="ARBA00022989"/>
    </source>
</evidence>
<keyword evidence="3 11" id="KW-0813">Transport</keyword>
<dbReference type="PIRSF" id="PIRSF006648">
    <property type="entry name" value="DrrB"/>
    <property type="match status" value="1"/>
</dbReference>
<dbReference type="RefSeq" id="WP_092056968.1">
    <property type="nucleotide sequence ID" value="NZ_FOJJ01000023.1"/>
</dbReference>
<keyword evidence="4 11" id="KW-1003">Cell membrane</keyword>
<keyword evidence="10 11" id="KW-0472">Membrane</keyword>
<evidence type="ECO:0000256" key="9">
    <source>
        <dbReference type="ARBA" id="ARBA00023047"/>
    </source>
</evidence>
<evidence type="ECO:0000256" key="1">
    <source>
        <dbReference type="ARBA" id="ARBA00004651"/>
    </source>
</evidence>
<accession>A0A550JHP1</accession>
<feature type="transmembrane region" description="Helical" evidence="11">
    <location>
        <begin position="153"/>
        <end position="181"/>
    </location>
</feature>
<dbReference type="PANTHER" id="PTHR30413">
    <property type="entry name" value="INNER MEMBRANE TRANSPORT PERMEASE"/>
    <property type="match status" value="1"/>
</dbReference>
<dbReference type="GO" id="GO:0140359">
    <property type="term" value="F:ABC-type transporter activity"/>
    <property type="evidence" value="ECO:0007669"/>
    <property type="project" value="InterPro"/>
</dbReference>
<dbReference type="GO" id="GO:0043190">
    <property type="term" value="C:ATP-binding cassette (ABC) transporter complex"/>
    <property type="evidence" value="ECO:0007669"/>
    <property type="project" value="InterPro"/>
</dbReference>
<evidence type="ECO:0000259" key="12">
    <source>
        <dbReference type="PROSITE" id="PS51012"/>
    </source>
</evidence>
<keyword evidence="7" id="KW-0972">Capsule biogenesis/degradation</keyword>
<dbReference type="InterPro" id="IPR000412">
    <property type="entry name" value="ABC_2_transport"/>
</dbReference>
<keyword evidence="5" id="KW-0762">Sugar transport</keyword>
<feature type="domain" description="ABC transmembrane type-2" evidence="12">
    <location>
        <begin position="38"/>
        <end position="264"/>
    </location>
</feature>
<evidence type="ECO:0000256" key="2">
    <source>
        <dbReference type="ARBA" id="ARBA00007783"/>
    </source>
</evidence>
<dbReference type="OrthoDB" id="9786910at2"/>
<protein>
    <recommendedName>
        <fullName evidence="11">Transport permease protein</fullName>
    </recommendedName>
</protein>
<feature type="transmembrane region" description="Helical" evidence="11">
    <location>
        <begin position="188"/>
        <end position="208"/>
    </location>
</feature>
<organism evidence="13 14">
    <name type="scientific">Trichloromonas acetexigens</name>
    <dbReference type="NCBI Taxonomy" id="38815"/>
    <lineage>
        <taxon>Bacteria</taxon>
        <taxon>Pseudomonadati</taxon>
        <taxon>Thermodesulfobacteriota</taxon>
        <taxon>Desulfuromonadia</taxon>
        <taxon>Desulfuromonadales</taxon>
        <taxon>Trichloromonadaceae</taxon>
        <taxon>Trichloromonas</taxon>
    </lineage>
</organism>
<evidence type="ECO:0000256" key="6">
    <source>
        <dbReference type="ARBA" id="ARBA00022692"/>
    </source>
</evidence>
<keyword evidence="9" id="KW-0625">Polysaccharide transport</keyword>
<comment type="similarity">
    <text evidence="2 11">Belongs to the ABC-2 integral membrane protein family.</text>
</comment>
<feature type="transmembrane region" description="Helical" evidence="11">
    <location>
        <begin position="77"/>
        <end position="95"/>
    </location>
</feature>
<keyword evidence="14" id="KW-1185">Reference proteome</keyword>
<evidence type="ECO:0000256" key="11">
    <source>
        <dbReference type="RuleBase" id="RU361157"/>
    </source>
</evidence>
<evidence type="ECO:0000256" key="7">
    <source>
        <dbReference type="ARBA" id="ARBA00022903"/>
    </source>
</evidence>
<comment type="subcellular location">
    <subcellularLocation>
        <location evidence="1 11">Cell membrane</location>
        <topology evidence="1 11">Multi-pass membrane protein</topology>
    </subcellularLocation>
</comment>
<dbReference type="PROSITE" id="PS51012">
    <property type="entry name" value="ABC_TM2"/>
    <property type="match status" value="1"/>
</dbReference>
<comment type="caution">
    <text evidence="13">The sequence shown here is derived from an EMBL/GenBank/DDBJ whole genome shotgun (WGS) entry which is preliminary data.</text>
</comment>
<evidence type="ECO:0000313" key="14">
    <source>
        <dbReference type="Proteomes" id="UP000317155"/>
    </source>
</evidence>
<dbReference type="AlphaFoldDB" id="A0A550JHP1"/>
<feature type="transmembrane region" description="Helical" evidence="11">
    <location>
        <begin position="240"/>
        <end position="261"/>
    </location>
</feature>
<dbReference type="PANTHER" id="PTHR30413:SF10">
    <property type="entry name" value="CAPSULE POLYSACCHARIDE EXPORT INNER-MEMBRANE PROTEIN CTRC"/>
    <property type="match status" value="1"/>
</dbReference>